<accession>Q87GJ1</accession>
<protein>
    <submittedName>
        <fullName evidence="1">Uncharacterized protein</fullName>
    </submittedName>
</protein>
<reference evidence="1 2" key="1">
    <citation type="journal article" date="2003" name="Lancet">
        <title>Genome sequence of Vibrio parahaemolyticus: a pathogenic mechanism distinct from that of V. cholerae.</title>
        <authorList>
            <person name="Makino K."/>
            <person name="Oshima K."/>
            <person name="Kurokawa K."/>
            <person name="Yokoyama K."/>
            <person name="Uda T."/>
            <person name="Tagomori K."/>
            <person name="Iijima Y."/>
            <person name="Najima M."/>
            <person name="Nakano M."/>
            <person name="Yamashita A."/>
            <person name="Kubota Y."/>
            <person name="Kimura S."/>
            <person name="Yasunaga T."/>
            <person name="Honda T."/>
            <person name="Shinagawa H."/>
            <person name="Hattori M."/>
            <person name="Iida T."/>
        </authorList>
    </citation>
    <scope>NUCLEOTIDE SEQUENCE [LARGE SCALE GENOMIC DNA]</scope>
    <source>
        <strain evidence="2">RIMD 2210633</strain>
    </source>
</reference>
<dbReference type="HOGENOM" id="CLU_3410476_0_0_6"/>
<dbReference type="AlphaFoldDB" id="Q87GJ1"/>
<sequence length="29" mass="3433">MNKEIDNIIRKRLFTENIGSALQFSILMH</sequence>
<dbReference type="EMBL" id="BA000032">
    <property type="protein sequence ID" value="BAC62668.1"/>
    <property type="molecule type" value="Genomic_DNA"/>
</dbReference>
<evidence type="ECO:0000313" key="1">
    <source>
        <dbReference type="EMBL" id="BAC62668.1"/>
    </source>
</evidence>
<dbReference type="Proteomes" id="UP000002493">
    <property type="component" value="Chromosome 2"/>
</dbReference>
<organism evidence="1 2">
    <name type="scientific">Vibrio parahaemolyticus serotype O3:K6 (strain RIMD 2210633)</name>
    <dbReference type="NCBI Taxonomy" id="223926"/>
    <lineage>
        <taxon>Bacteria</taxon>
        <taxon>Pseudomonadati</taxon>
        <taxon>Pseudomonadota</taxon>
        <taxon>Gammaproteobacteria</taxon>
        <taxon>Vibrionales</taxon>
        <taxon>Vibrionaceae</taxon>
        <taxon>Vibrio</taxon>
    </lineage>
</organism>
<dbReference type="KEGG" id="vpa:VPA1325"/>
<name>Q87GJ1_VIBPA</name>
<proteinExistence type="predicted"/>
<gene>
    <name evidence="1" type="ordered locus">VPA1325</name>
</gene>
<evidence type="ECO:0000313" key="2">
    <source>
        <dbReference type="Proteomes" id="UP000002493"/>
    </source>
</evidence>